<evidence type="ECO:0000313" key="2">
    <source>
        <dbReference type="EMBL" id="GMT23247.1"/>
    </source>
</evidence>
<dbReference type="AlphaFoldDB" id="A0AAV5VZ96"/>
<gene>
    <name evidence="2" type="ORF">PFISCL1PPCAC_14544</name>
</gene>
<comment type="caution">
    <text evidence="2">The sequence shown here is derived from an EMBL/GenBank/DDBJ whole genome shotgun (WGS) entry which is preliminary data.</text>
</comment>
<dbReference type="Proteomes" id="UP001432322">
    <property type="component" value="Unassembled WGS sequence"/>
</dbReference>
<accession>A0AAV5VZ96</accession>
<sequence length="182" mass="19749">NNKGYSNLSCATFFGAFDFIPFGTNVPSFNWEGGDFPSGISCVQEADEEECMKRKVCGIVPTQKNFTSLAQFPISSAFLNTLTSSMDLCQMAKAALLAADAHYSASAGRKKRGAGTSPTSTSVRPTTPTIDIPGYGSCEYANTNFKSAADCIEWYQRNGLMIHVYFETLEAKKYTQGATYSV</sequence>
<dbReference type="EMBL" id="BTSY01000004">
    <property type="protein sequence ID" value="GMT23247.1"/>
    <property type="molecule type" value="Genomic_DNA"/>
</dbReference>
<feature type="non-terminal residue" evidence="2">
    <location>
        <position position="1"/>
    </location>
</feature>
<organism evidence="2 3">
    <name type="scientific">Pristionchus fissidentatus</name>
    <dbReference type="NCBI Taxonomy" id="1538716"/>
    <lineage>
        <taxon>Eukaryota</taxon>
        <taxon>Metazoa</taxon>
        <taxon>Ecdysozoa</taxon>
        <taxon>Nematoda</taxon>
        <taxon>Chromadorea</taxon>
        <taxon>Rhabditida</taxon>
        <taxon>Rhabditina</taxon>
        <taxon>Diplogasteromorpha</taxon>
        <taxon>Diplogasteroidea</taxon>
        <taxon>Neodiplogasteridae</taxon>
        <taxon>Pristionchus</taxon>
    </lineage>
</organism>
<protein>
    <submittedName>
        <fullName evidence="2">Uncharacterized protein</fullName>
    </submittedName>
</protein>
<proteinExistence type="predicted"/>
<feature type="region of interest" description="Disordered" evidence="1">
    <location>
        <begin position="108"/>
        <end position="128"/>
    </location>
</feature>
<keyword evidence="3" id="KW-1185">Reference proteome</keyword>
<name>A0AAV5VZ96_9BILA</name>
<feature type="compositionally biased region" description="Low complexity" evidence="1">
    <location>
        <begin position="116"/>
        <end position="128"/>
    </location>
</feature>
<evidence type="ECO:0000313" key="3">
    <source>
        <dbReference type="Proteomes" id="UP001432322"/>
    </source>
</evidence>
<evidence type="ECO:0000256" key="1">
    <source>
        <dbReference type="SAM" id="MobiDB-lite"/>
    </source>
</evidence>
<reference evidence="2" key="1">
    <citation type="submission" date="2023-10" db="EMBL/GenBank/DDBJ databases">
        <title>Genome assembly of Pristionchus species.</title>
        <authorList>
            <person name="Yoshida K."/>
            <person name="Sommer R.J."/>
        </authorList>
    </citation>
    <scope>NUCLEOTIDE SEQUENCE</scope>
    <source>
        <strain evidence="2">RS5133</strain>
    </source>
</reference>
<feature type="non-terminal residue" evidence="2">
    <location>
        <position position="182"/>
    </location>
</feature>